<feature type="compositionally biased region" description="Basic and acidic residues" evidence="1">
    <location>
        <begin position="179"/>
        <end position="189"/>
    </location>
</feature>
<keyword evidence="2" id="KW-0812">Transmembrane</keyword>
<comment type="caution">
    <text evidence="3">The sequence shown here is derived from an EMBL/GenBank/DDBJ whole genome shotgun (WGS) entry which is preliminary data.</text>
</comment>
<protein>
    <submittedName>
        <fullName evidence="3">Uncharacterized protein</fullName>
    </submittedName>
</protein>
<feature type="transmembrane region" description="Helical" evidence="2">
    <location>
        <begin position="536"/>
        <end position="554"/>
    </location>
</feature>
<feature type="region of interest" description="Disordered" evidence="1">
    <location>
        <begin position="1"/>
        <end position="33"/>
    </location>
</feature>
<gene>
    <name evidence="3" type="ORF">RDB_LOCUS42585</name>
</gene>
<evidence type="ECO:0000256" key="2">
    <source>
        <dbReference type="SAM" id="Phobius"/>
    </source>
</evidence>
<dbReference type="Proteomes" id="UP000663853">
    <property type="component" value="Unassembled WGS sequence"/>
</dbReference>
<organism evidence="3 4">
    <name type="scientific">Rhizoctonia solani</name>
    <dbReference type="NCBI Taxonomy" id="456999"/>
    <lineage>
        <taxon>Eukaryota</taxon>
        <taxon>Fungi</taxon>
        <taxon>Dikarya</taxon>
        <taxon>Basidiomycota</taxon>
        <taxon>Agaricomycotina</taxon>
        <taxon>Agaricomycetes</taxon>
        <taxon>Cantharellales</taxon>
        <taxon>Ceratobasidiaceae</taxon>
        <taxon>Rhizoctonia</taxon>
    </lineage>
</organism>
<keyword evidence="2" id="KW-0472">Membrane</keyword>
<evidence type="ECO:0000313" key="4">
    <source>
        <dbReference type="Proteomes" id="UP000663853"/>
    </source>
</evidence>
<reference evidence="3" key="1">
    <citation type="submission" date="2021-01" db="EMBL/GenBank/DDBJ databases">
        <authorList>
            <person name="Kaushik A."/>
        </authorList>
    </citation>
    <scope>NUCLEOTIDE SEQUENCE</scope>
    <source>
        <strain evidence="3">AG6-10EEA</strain>
    </source>
</reference>
<feature type="transmembrane region" description="Helical" evidence="2">
    <location>
        <begin position="639"/>
        <end position="660"/>
    </location>
</feature>
<feature type="transmembrane region" description="Helical" evidence="2">
    <location>
        <begin position="340"/>
        <end position="358"/>
    </location>
</feature>
<feature type="transmembrane region" description="Helical" evidence="2">
    <location>
        <begin position="574"/>
        <end position="598"/>
    </location>
</feature>
<accession>A0A8H3GEA1</accession>
<evidence type="ECO:0000256" key="1">
    <source>
        <dbReference type="SAM" id="MobiDB-lite"/>
    </source>
</evidence>
<feature type="transmembrane region" description="Helical" evidence="2">
    <location>
        <begin position="288"/>
        <end position="309"/>
    </location>
</feature>
<name>A0A8H3GEA1_9AGAM</name>
<evidence type="ECO:0000313" key="3">
    <source>
        <dbReference type="EMBL" id="CAE6445855.1"/>
    </source>
</evidence>
<feature type="transmembrane region" description="Helical" evidence="2">
    <location>
        <begin position="610"/>
        <end position="627"/>
    </location>
</feature>
<feature type="transmembrane region" description="Helical" evidence="2">
    <location>
        <begin position="384"/>
        <end position="407"/>
    </location>
</feature>
<feature type="region of interest" description="Disordered" evidence="1">
    <location>
        <begin position="47"/>
        <end position="80"/>
    </location>
</feature>
<feature type="transmembrane region" description="Helical" evidence="2">
    <location>
        <begin position="456"/>
        <end position="477"/>
    </location>
</feature>
<sequence>MASAKELAARCEPQTDPVTIGKDKRGTSVPCSSNYENNEFSELLTSTLTPGGTPAEQSISSSSRSLLSPRAGLGPHDDVEMRPLTWVSDSLTNGAWKSSGKDALSGVHKLEPLSPGRPARFLRLTENEGVPAKSNTLDSVQPSEEPTSLGGISQSDNFSRTGTGQPSNPGIGNPVHSTETPKDDVSPKDHKTIPIAKLFAPNAAPLHLPELDEWLGKLPRFQFTYPKVNHLDPAPKPFSPLDLLRGERLKDLAHNSPPTPLWRDWNSIGSTLVNLALSIMGSSAISTFYSLAGLYNAVQIFALILNTIVGNSSGRWRTLFLGTIPNVLALNFGGKLLQSITFLGILTVTSGGLLFWFYKLTNRWSPNAAPEGLLSRDPARGTHAIPLVSFVLTVLYLPLSTISVHAITWSSDFWPVENPYINAENADLKPLGPSSVFHDPLDFCWTTTIQQDEINYAPVAVILGIVTLIFMTFWFPIRLGRTIKRSLPVVEPYDTLGQRRSEEEMKHEYQRVLERDKSPFSFLYNEYRREWGSFKAIYLGGKLTALLIVTIISPDSCLTLKLGGSHVSRNTLKVARQSTLLALMVAFLFVQSLAAPFIDPVSNASEWTSRMNFVLTSLLGLFVALDVPGQGLWNNWGLYIVYIITYGLTVYFTVINWNWMHRVVKRLTRRIDFGIDIFSPRLDISPESRHLKQRIWQESWTTLLLAAPQCRMPASQKLRFAEGNEATSDIPAPPYLLDFANSPAERHLENLKILREIGRSAYEQSANESQIHHRRITSLRHKILQHIIGPDAFWFPGRSIGETCLNAADYFGNAWCIPFPLTVIIRYDSSGTVVAITNLNDIEDFIHQNETRIVEKQKELRVALRCLDGVVVQWPYTHTEFVGNRFRWIGRRHYHAYQMTDYHEAKFLIRRQGSLEWNGVNLASGFDVSLEYSEKLTLDGSLIGLNVGLELTPQLARFLLLNKVTLEPRIPAYLNALRGYRTHALNEVESKLETLSYGFITTPYASPMDSASVVHILAQNETNVRVRDLSISYEHTFQTMDERMRYTGQGPVEAWWFLFWVCSVCHFLNCG</sequence>
<proteinExistence type="predicted"/>
<dbReference type="AlphaFoldDB" id="A0A8H3GEA1"/>
<dbReference type="EMBL" id="CAJMXA010000891">
    <property type="protein sequence ID" value="CAE6445855.1"/>
    <property type="molecule type" value="Genomic_DNA"/>
</dbReference>
<feature type="compositionally biased region" description="Polar residues" evidence="1">
    <location>
        <begin position="133"/>
        <end position="178"/>
    </location>
</feature>
<feature type="compositionally biased region" description="Low complexity" evidence="1">
    <location>
        <begin position="47"/>
        <end position="68"/>
    </location>
</feature>
<keyword evidence="2" id="KW-1133">Transmembrane helix</keyword>
<feature type="region of interest" description="Disordered" evidence="1">
    <location>
        <begin position="97"/>
        <end position="189"/>
    </location>
</feature>